<comment type="subcellular location">
    <subcellularLocation>
        <location evidence="1">Membrane</location>
        <topology evidence="1">Multi-pass membrane protein</topology>
    </subcellularLocation>
</comment>
<evidence type="ECO:0000256" key="2">
    <source>
        <dbReference type="ARBA" id="ARBA00022448"/>
    </source>
</evidence>
<evidence type="ECO:0000256" key="3">
    <source>
        <dbReference type="ARBA" id="ARBA00022692"/>
    </source>
</evidence>
<feature type="compositionally biased region" description="Basic and acidic residues" evidence="6">
    <location>
        <begin position="187"/>
        <end position="209"/>
    </location>
</feature>
<proteinExistence type="predicted"/>
<name>A0A4D9CU17_9STRA</name>
<feature type="region of interest" description="Disordered" evidence="6">
    <location>
        <begin position="176"/>
        <end position="221"/>
    </location>
</feature>
<dbReference type="GO" id="GO:0005524">
    <property type="term" value="F:ATP binding"/>
    <property type="evidence" value="ECO:0007669"/>
    <property type="project" value="InterPro"/>
</dbReference>
<evidence type="ECO:0000313" key="10">
    <source>
        <dbReference type="Proteomes" id="UP000355283"/>
    </source>
</evidence>
<dbReference type="Pfam" id="PF00005">
    <property type="entry name" value="ABC_tran"/>
    <property type="match status" value="1"/>
</dbReference>
<keyword evidence="2" id="KW-0813">Transport</keyword>
<evidence type="ECO:0000256" key="5">
    <source>
        <dbReference type="ARBA" id="ARBA00023136"/>
    </source>
</evidence>
<dbReference type="EMBL" id="SDOX01000180">
    <property type="protein sequence ID" value="TFJ80178.1"/>
    <property type="molecule type" value="Genomic_DNA"/>
</dbReference>
<keyword evidence="3 7" id="KW-0812">Transmembrane</keyword>
<dbReference type="AlphaFoldDB" id="A0A4D9CU17"/>
<evidence type="ECO:0000313" key="9">
    <source>
        <dbReference type="EMBL" id="TFJ80178.1"/>
    </source>
</evidence>
<keyword evidence="10" id="KW-1185">Reference proteome</keyword>
<dbReference type="InterPro" id="IPR003439">
    <property type="entry name" value="ABC_transporter-like_ATP-bd"/>
</dbReference>
<dbReference type="GO" id="GO:0042626">
    <property type="term" value="F:ATPase-coupled transmembrane transporter activity"/>
    <property type="evidence" value="ECO:0007669"/>
    <property type="project" value="TreeGrafter"/>
</dbReference>
<dbReference type="InterPro" id="IPR050352">
    <property type="entry name" value="ABCG_transporters"/>
</dbReference>
<dbReference type="SUPFAM" id="SSF52540">
    <property type="entry name" value="P-loop containing nucleoside triphosphate hydrolases"/>
    <property type="match status" value="1"/>
</dbReference>
<dbReference type="GO" id="GO:0016020">
    <property type="term" value="C:membrane"/>
    <property type="evidence" value="ECO:0007669"/>
    <property type="project" value="UniProtKB-SubCell"/>
</dbReference>
<dbReference type="OrthoDB" id="66620at2759"/>
<protein>
    <recommendedName>
        <fullName evidence="8">ABC transporter domain-containing protein</fullName>
    </recommendedName>
</protein>
<keyword evidence="4 7" id="KW-1133">Transmembrane helix</keyword>
<evidence type="ECO:0000256" key="7">
    <source>
        <dbReference type="SAM" id="Phobius"/>
    </source>
</evidence>
<dbReference type="PANTHER" id="PTHR48041:SF139">
    <property type="entry name" value="PROTEIN SCARLET"/>
    <property type="match status" value="1"/>
</dbReference>
<organism evidence="9 10">
    <name type="scientific">Nannochloropsis salina CCMP1776</name>
    <dbReference type="NCBI Taxonomy" id="1027361"/>
    <lineage>
        <taxon>Eukaryota</taxon>
        <taxon>Sar</taxon>
        <taxon>Stramenopiles</taxon>
        <taxon>Ochrophyta</taxon>
        <taxon>Eustigmatophyceae</taxon>
        <taxon>Eustigmatales</taxon>
        <taxon>Monodopsidaceae</taxon>
        <taxon>Microchloropsis</taxon>
        <taxon>Microchloropsis salina</taxon>
    </lineage>
</organism>
<keyword evidence="5 7" id="KW-0472">Membrane</keyword>
<feature type="region of interest" description="Disordered" evidence="6">
    <location>
        <begin position="1"/>
        <end position="38"/>
    </location>
</feature>
<comment type="caution">
    <text evidence="9">The sequence shown here is derived from an EMBL/GenBank/DDBJ whole genome shotgun (WGS) entry which is preliminary data.</text>
</comment>
<evidence type="ECO:0000256" key="1">
    <source>
        <dbReference type="ARBA" id="ARBA00004141"/>
    </source>
</evidence>
<dbReference type="Proteomes" id="UP000355283">
    <property type="component" value="Unassembled WGS sequence"/>
</dbReference>
<evidence type="ECO:0000259" key="8">
    <source>
        <dbReference type="Pfam" id="PF00005"/>
    </source>
</evidence>
<reference evidence="9 10" key="1">
    <citation type="submission" date="2019-01" db="EMBL/GenBank/DDBJ databases">
        <title>Nuclear Genome Assembly of the Microalgal Biofuel strain Nannochloropsis salina CCMP1776.</title>
        <authorList>
            <person name="Hovde B."/>
        </authorList>
    </citation>
    <scope>NUCLEOTIDE SEQUENCE [LARGE SCALE GENOMIC DNA]</scope>
    <source>
        <strain evidence="9 10">CCMP1776</strain>
    </source>
</reference>
<gene>
    <name evidence="9" type="ORF">NSK_008485</name>
</gene>
<dbReference type="InterPro" id="IPR027417">
    <property type="entry name" value="P-loop_NTPase"/>
</dbReference>
<evidence type="ECO:0000256" key="6">
    <source>
        <dbReference type="SAM" id="MobiDB-lite"/>
    </source>
</evidence>
<dbReference type="Gene3D" id="3.40.50.300">
    <property type="entry name" value="P-loop containing nucleotide triphosphate hydrolases"/>
    <property type="match status" value="1"/>
</dbReference>
<sequence length="221" mass="23197">MSLKEPLLGGASHANDDDVEAPSGVGESGGLEDGNGLGAGTSSVAPAATISFWHITYRVNDRLRKGRKKVLLDDISGIVRPGQVLAIMGPSGCGKTSILEILGARNSPTEGGLASNGHLYDAHTRSLIGLVPQVLDSLHLLPLSVWANLSVICGMIFGFRAISFVFVRRNFTPSPFQLPPSAPTARPKSEGGEEMKTEEEGMEGRRVGGREGGSPVHNASM</sequence>
<dbReference type="PANTHER" id="PTHR48041">
    <property type="entry name" value="ABC TRANSPORTER G FAMILY MEMBER 28"/>
    <property type="match status" value="1"/>
</dbReference>
<accession>A0A4D9CU17</accession>
<feature type="transmembrane region" description="Helical" evidence="7">
    <location>
        <begin position="145"/>
        <end position="167"/>
    </location>
</feature>
<dbReference type="GO" id="GO:0016887">
    <property type="term" value="F:ATP hydrolysis activity"/>
    <property type="evidence" value="ECO:0007669"/>
    <property type="project" value="InterPro"/>
</dbReference>
<evidence type="ECO:0000256" key="4">
    <source>
        <dbReference type="ARBA" id="ARBA00022989"/>
    </source>
</evidence>
<feature type="domain" description="ABC transporter" evidence="8">
    <location>
        <begin position="72"/>
        <end position="138"/>
    </location>
</feature>
<feature type="compositionally biased region" description="Gly residues" evidence="6">
    <location>
        <begin position="26"/>
        <end position="38"/>
    </location>
</feature>